<dbReference type="SUPFAM" id="SSF50156">
    <property type="entry name" value="PDZ domain-like"/>
    <property type="match status" value="1"/>
</dbReference>
<keyword evidence="3" id="KW-0378">Hydrolase</keyword>
<organism evidence="3 4">
    <name type="scientific">Methanoregula formicica (strain DSM 22288 / NBRC 105244 / SMSP)</name>
    <dbReference type="NCBI Taxonomy" id="593750"/>
    <lineage>
        <taxon>Archaea</taxon>
        <taxon>Methanobacteriati</taxon>
        <taxon>Methanobacteriota</taxon>
        <taxon>Stenosarchaea group</taxon>
        <taxon>Methanomicrobia</taxon>
        <taxon>Methanomicrobiales</taxon>
        <taxon>Methanoregulaceae</taxon>
        <taxon>Methanoregula</taxon>
    </lineage>
</organism>
<dbReference type="InterPro" id="IPR005151">
    <property type="entry name" value="Tail-specific_protease"/>
</dbReference>
<dbReference type="HOGENOM" id="CLU_035787_0_0_2"/>
<dbReference type="AlphaFoldDB" id="L0HHD0"/>
<dbReference type="GO" id="GO:0008236">
    <property type="term" value="F:serine-type peptidase activity"/>
    <property type="evidence" value="ECO:0007669"/>
    <property type="project" value="InterPro"/>
</dbReference>
<dbReference type="Proteomes" id="UP000010824">
    <property type="component" value="Chromosome"/>
</dbReference>
<evidence type="ECO:0000256" key="1">
    <source>
        <dbReference type="SAM" id="Phobius"/>
    </source>
</evidence>
<dbReference type="InterPro" id="IPR036034">
    <property type="entry name" value="PDZ_sf"/>
</dbReference>
<dbReference type="GO" id="GO:0006508">
    <property type="term" value="P:proteolysis"/>
    <property type="evidence" value="ECO:0007669"/>
    <property type="project" value="UniProtKB-KW"/>
</dbReference>
<dbReference type="PANTHER" id="PTHR32060:SF22">
    <property type="entry name" value="CARBOXYL-TERMINAL-PROCESSING PEPTIDASE 3, CHLOROPLASTIC"/>
    <property type="match status" value="1"/>
</dbReference>
<dbReference type="InterPro" id="IPR001478">
    <property type="entry name" value="PDZ"/>
</dbReference>
<gene>
    <name evidence="3" type="ordered locus">Metfor_1691</name>
</gene>
<dbReference type="SUPFAM" id="SSF52096">
    <property type="entry name" value="ClpP/crotonase"/>
    <property type="match status" value="1"/>
</dbReference>
<dbReference type="EMBL" id="CP003167">
    <property type="protein sequence ID" value="AGB02718.1"/>
    <property type="molecule type" value="Genomic_DNA"/>
</dbReference>
<evidence type="ECO:0000259" key="2">
    <source>
        <dbReference type="PROSITE" id="PS50106"/>
    </source>
</evidence>
<dbReference type="Gene3D" id="3.30.750.44">
    <property type="match status" value="1"/>
</dbReference>
<dbReference type="SMART" id="SM00228">
    <property type="entry name" value="PDZ"/>
    <property type="match status" value="1"/>
</dbReference>
<name>L0HHD0_METFS</name>
<keyword evidence="1" id="KW-0472">Membrane</keyword>
<sequence precursor="true">MSPASPSPGECRTNVVHRFRVVVTLLSLILVAAPALAADPGSLTVWKDTCAIFEQGNETAYTEDANAPFAPIAANMTPPADFTNNTWSHAFSSLHSLMKERYAFSQWKNIDWDELYTTREPAVKAAEKAQDKAAYYRAIRGYLYAIPDGHVNVLPNEGDFGAKYADIGGGYGISLVQLDSGDVVVAYVANGSAAEQAGIRSGDEVTGWNGVEIHDAINATSFIWAYKKPSTEEGIRVQKTRLLIRAPIGTPALVKITYGSIPHPRVLNLTAYDDRYDTLTQGTFYLGKAVNDIGTDDQLHGIRPQVSNDIVTVKTLRNGYTYIAVYEERYEVYQPFKAAMLSAIANKSPGIVLDLRFNGGGDDNLAACMAGWFVDRPVFYEYGTKYDPGTKQFPVLTEAWSQPQAVRYEGPVAVMVSPDTISSGEGVPNVFVRSGTGAIVSFYGSNGAFGMNNFQAALPLGMYILFPDGASLDEHGTIQVDSNAVLKGGVSPTVRVPLNEATLARAIAGEDVQLTYVMDWLDSKQPVSTTVPTTPAKKTLLGVLVAVLAVSGIILLRKK</sequence>
<protein>
    <submittedName>
        <fullName evidence="3">Periplasmic protease</fullName>
    </submittedName>
</protein>
<reference evidence="4" key="1">
    <citation type="submission" date="2011-12" db="EMBL/GenBank/DDBJ databases">
        <title>Complete sequence of Methanoregula formicicum SMSP.</title>
        <authorList>
            <person name="Lucas S."/>
            <person name="Han J."/>
            <person name="Lapidus A."/>
            <person name="Cheng J.-F."/>
            <person name="Goodwin L."/>
            <person name="Pitluck S."/>
            <person name="Peters L."/>
            <person name="Ovchinnikova G."/>
            <person name="Teshima H."/>
            <person name="Detter J.C."/>
            <person name="Han C."/>
            <person name="Tapia R."/>
            <person name="Land M."/>
            <person name="Hauser L."/>
            <person name="Kyrpides N."/>
            <person name="Ivanova N."/>
            <person name="Pagani I."/>
            <person name="Imachi H."/>
            <person name="Tamaki H."/>
            <person name="Sekiguchi Y."/>
            <person name="Kamagata Y."/>
            <person name="Cadillo-Quiroz H."/>
            <person name="Zinder S."/>
            <person name="Liu W.-T."/>
            <person name="Woyke T."/>
        </authorList>
    </citation>
    <scope>NUCLEOTIDE SEQUENCE [LARGE SCALE GENOMIC DNA]</scope>
    <source>
        <strain evidence="4">DSM 22288 / NBRC 105244 / SMSP</strain>
    </source>
</reference>
<dbReference type="GO" id="GO:0004175">
    <property type="term" value="F:endopeptidase activity"/>
    <property type="evidence" value="ECO:0007669"/>
    <property type="project" value="TreeGrafter"/>
</dbReference>
<keyword evidence="1" id="KW-0812">Transmembrane</keyword>
<dbReference type="Gene3D" id="3.90.226.10">
    <property type="entry name" value="2-enoyl-CoA Hydratase, Chain A, domain 1"/>
    <property type="match status" value="1"/>
</dbReference>
<dbReference type="Pfam" id="PF13180">
    <property type="entry name" value="PDZ_2"/>
    <property type="match status" value="1"/>
</dbReference>
<accession>L0HHD0</accession>
<dbReference type="OrthoDB" id="117582at2157"/>
<dbReference type="PANTHER" id="PTHR32060">
    <property type="entry name" value="TAIL-SPECIFIC PROTEASE"/>
    <property type="match status" value="1"/>
</dbReference>
<feature type="domain" description="PDZ" evidence="2">
    <location>
        <begin position="169"/>
        <end position="213"/>
    </location>
</feature>
<keyword evidence="1" id="KW-1133">Transmembrane helix</keyword>
<reference evidence="3 4" key="2">
    <citation type="journal article" date="2014" name="Genome Announc.">
        <title>Complete Genome Sequence of Methanoregula formicica SMSPT, a Mesophilic Hydrogenotrophic Methanogen Isolated from a Methanogenic Upflow Anaerobic Sludge Blanket Reactor.</title>
        <authorList>
            <person name="Yamamoto K."/>
            <person name="Tamaki H."/>
            <person name="Cadillo-Quiroz H."/>
            <person name="Imachi H."/>
            <person name="Kyrpides N."/>
            <person name="Woyke T."/>
            <person name="Goodwin L."/>
            <person name="Zinder S.H."/>
            <person name="Kamagata Y."/>
            <person name="Liu W.T."/>
        </authorList>
    </citation>
    <scope>NUCLEOTIDE SEQUENCE [LARGE SCALE GENOMIC DNA]</scope>
    <source>
        <strain evidence="4">DSM 22288 / NBRC 105244 / SMSP</strain>
    </source>
</reference>
<feature type="transmembrane region" description="Helical" evidence="1">
    <location>
        <begin position="539"/>
        <end position="556"/>
    </location>
</feature>
<keyword evidence="4" id="KW-1185">Reference proteome</keyword>
<proteinExistence type="predicted"/>
<dbReference type="eggNOG" id="arCOG11790">
    <property type="taxonomic scope" value="Archaea"/>
</dbReference>
<dbReference type="PROSITE" id="PS50106">
    <property type="entry name" value="PDZ"/>
    <property type="match status" value="1"/>
</dbReference>
<dbReference type="KEGG" id="mfo:Metfor_1691"/>
<evidence type="ECO:0000313" key="3">
    <source>
        <dbReference type="EMBL" id="AGB02718.1"/>
    </source>
</evidence>
<dbReference type="InterPro" id="IPR029045">
    <property type="entry name" value="ClpP/crotonase-like_dom_sf"/>
</dbReference>
<dbReference type="Pfam" id="PF03572">
    <property type="entry name" value="Peptidase_S41"/>
    <property type="match status" value="1"/>
</dbReference>
<keyword evidence="3" id="KW-0645">Protease</keyword>
<dbReference type="Gene3D" id="2.30.42.10">
    <property type="match status" value="1"/>
</dbReference>
<dbReference type="InParanoid" id="L0HHD0"/>
<evidence type="ECO:0000313" key="4">
    <source>
        <dbReference type="Proteomes" id="UP000010824"/>
    </source>
</evidence>